<keyword evidence="3" id="KW-1185">Reference proteome</keyword>
<sequence>MSNIAGKAYAMNVLTPMKPRWTWVQVALFMLSRSQPTQLLGLLGLKLIHFARWVIIRRDQWPDLGQPELKQSMRNDYMLFLSNFNGTWDQYIDAFADGIPSGLDLFWYASTKYPHSIPIADFKAYITHNQIDTSYYYNATPGAAQRDIKRALRIQSAIADLTKVAEGNDAAAFAAAYRRAMIEGDLQNALGSHGYAPSASVATERADARKADFLRKSKDPAWAAPFPGAPSTQSAPPDQAAAG</sequence>
<dbReference type="RefSeq" id="WP_305107477.1">
    <property type="nucleotide sequence ID" value="NZ_JAUTWS010000053.1"/>
</dbReference>
<reference evidence="2 3" key="1">
    <citation type="submission" date="2023-08" db="EMBL/GenBank/DDBJ databases">
        <title>The draft genome sequence of Paracraurococcus sp. LOR1-02.</title>
        <authorList>
            <person name="Kingkaew E."/>
            <person name="Tanasupawat S."/>
        </authorList>
    </citation>
    <scope>NUCLEOTIDE SEQUENCE [LARGE SCALE GENOMIC DNA]</scope>
    <source>
        <strain evidence="2 3">LOR1-02</strain>
    </source>
</reference>
<dbReference type="EMBL" id="JAUTWS010000053">
    <property type="protein sequence ID" value="MDO9712620.1"/>
    <property type="molecule type" value="Genomic_DNA"/>
</dbReference>
<feature type="region of interest" description="Disordered" evidence="1">
    <location>
        <begin position="220"/>
        <end position="243"/>
    </location>
</feature>
<dbReference type="Proteomes" id="UP001243009">
    <property type="component" value="Unassembled WGS sequence"/>
</dbReference>
<comment type="caution">
    <text evidence="2">The sequence shown here is derived from an EMBL/GenBank/DDBJ whole genome shotgun (WGS) entry which is preliminary data.</text>
</comment>
<evidence type="ECO:0000313" key="3">
    <source>
        <dbReference type="Proteomes" id="UP001243009"/>
    </source>
</evidence>
<proteinExistence type="predicted"/>
<evidence type="ECO:0000313" key="2">
    <source>
        <dbReference type="EMBL" id="MDO9712620.1"/>
    </source>
</evidence>
<name>A0ABT9E9L3_9PROT</name>
<evidence type="ECO:0000256" key="1">
    <source>
        <dbReference type="SAM" id="MobiDB-lite"/>
    </source>
</evidence>
<protein>
    <submittedName>
        <fullName evidence="2">Uncharacterized protein</fullName>
    </submittedName>
</protein>
<accession>A0ABT9E9L3</accession>
<gene>
    <name evidence="2" type="ORF">Q7A36_30070</name>
</gene>
<organism evidence="2 3">
    <name type="scientific">Paracraurococcus lichenis</name>
    <dbReference type="NCBI Taxonomy" id="3064888"/>
    <lineage>
        <taxon>Bacteria</taxon>
        <taxon>Pseudomonadati</taxon>
        <taxon>Pseudomonadota</taxon>
        <taxon>Alphaproteobacteria</taxon>
        <taxon>Acetobacterales</taxon>
        <taxon>Roseomonadaceae</taxon>
        <taxon>Paracraurococcus</taxon>
    </lineage>
</organism>